<dbReference type="PANTHER" id="PTHR42961:SF2">
    <property type="entry name" value="IRON-SULFUR PROTEIN NUBPL"/>
    <property type="match status" value="1"/>
</dbReference>
<dbReference type="InterPro" id="IPR027417">
    <property type="entry name" value="P-loop_NTPase"/>
</dbReference>
<evidence type="ECO:0000256" key="7">
    <source>
        <dbReference type="SAM" id="MobiDB-lite"/>
    </source>
</evidence>
<dbReference type="GO" id="GO:0046872">
    <property type="term" value="F:metal ion binding"/>
    <property type="evidence" value="ECO:0007669"/>
    <property type="project" value="UniProtKB-KW"/>
</dbReference>
<keyword evidence="1 6" id="KW-0479">Metal-binding</keyword>
<dbReference type="GO" id="GO:0140663">
    <property type="term" value="F:ATP-dependent FeS chaperone activity"/>
    <property type="evidence" value="ECO:0007669"/>
    <property type="project" value="InterPro"/>
</dbReference>
<evidence type="ECO:0000256" key="1">
    <source>
        <dbReference type="ARBA" id="ARBA00022723"/>
    </source>
</evidence>
<comment type="subunit">
    <text evidence="6">Homodimer.</text>
</comment>
<dbReference type="SUPFAM" id="SSF52540">
    <property type="entry name" value="P-loop containing nucleoside triphosphate hydrolases"/>
    <property type="match status" value="1"/>
</dbReference>
<feature type="compositionally biased region" description="Low complexity" evidence="7">
    <location>
        <begin position="1"/>
        <end position="13"/>
    </location>
</feature>
<keyword evidence="3 6" id="KW-0067">ATP-binding</keyword>
<evidence type="ECO:0000313" key="8">
    <source>
        <dbReference type="EMBL" id="SEA77043.1"/>
    </source>
</evidence>
<dbReference type="EMBL" id="FNQN01000012">
    <property type="protein sequence ID" value="SEA77043.1"/>
    <property type="molecule type" value="Genomic_DNA"/>
</dbReference>
<name>A0A1H4DW95_9BACT</name>
<keyword evidence="4 6" id="KW-0408">Iron</keyword>
<dbReference type="Pfam" id="PF10609">
    <property type="entry name" value="ParA"/>
    <property type="match status" value="1"/>
</dbReference>
<dbReference type="GO" id="GO:0051539">
    <property type="term" value="F:4 iron, 4 sulfur cluster binding"/>
    <property type="evidence" value="ECO:0007669"/>
    <property type="project" value="TreeGrafter"/>
</dbReference>
<dbReference type="PROSITE" id="PS01215">
    <property type="entry name" value="MRP"/>
    <property type="match status" value="1"/>
</dbReference>
<reference evidence="8 9" key="1">
    <citation type="submission" date="2016-10" db="EMBL/GenBank/DDBJ databases">
        <authorList>
            <person name="de Groot N.N."/>
        </authorList>
    </citation>
    <scope>NUCLEOTIDE SEQUENCE [LARGE SCALE GENOMIC DNA]</scope>
    <source>
        <strain evidence="8 9">DSM 7343</strain>
    </source>
</reference>
<evidence type="ECO:0000256" key="6">
    <source>
        <dbReference type="HAMAP-Rule" id="MF_02040"/>
    </source>
</evidence>
<dbReference type="Gene3D" id="3.40.50.300">
    <property type="entry name" value="P-loop containing nucleotide triphosphate hydrolases"/>
    <property type="match status" value="1"/>
</dbReference>
<evidence type="ECO:0000256" key="3">
    <source>
        <dbReference type="ARBA" id="ARBA00022840"/>
    </source>
</evidence>
<dbReference type="AlphaFoldDB" id="A0A1H4DW95"/>
<evidence type="ECO:0000256" key="2">
    <source>
        <dbReference type="ARBA" id="ARBA00022741"/>
    </source>
</evidence>
<organism evidence="8 9">
    <name type="scientific">Desulfuromusa kysingii</name>
    <dbReference type="NCBI Taxonomy" id="37625"/>
    <lineage>
        <taxon>Bacteria</taxon>
        <taxon>Pseudomonadati</taxon>
        <taxon>Thermodesulfobacteriota</taxon>
        <taxon>Desulfuromonadia</taxon>
        <taxon>Desulfuromonadales</taxon>
        <taxon>Geopsychrobacteraceae</taxon>
        <taxon>Desulfuromusa</taxon>
    </lineage>
</organism>
<dbReference type="FunFam" id="3.40.50.300:FF:001119">
    <property type="entry name" value="Iron-sulfur cluster carrier protein"/>
    <property type="match status" value="1"/>
</dbReference>
<dbReference type="GO" id="GO:0016226">
    <property type="term" value="P:iron-sulfur cluster assembly"/>
    <property type="evidence" value="ECO:0007669"/>
    <property type="project" value="InterPro"/>
</dbReference>
<dbReference type="InterPro" id="IPR033756">
    <property type="entry name" value="YlxH/NBP35"/>
</dbReference>
<dbReference type="GO" id="GO:0005524">
    <property type="term" value="F:ATP binding"/>
    <property type="evidence" value="ECO:0007669"/>
    <property type="project" value="UniProtKB-UniRule"/>
</dbReference>
<dbReference type="InterPro" id="IPR044304">
    <property type="entry name" value="NUBPL-like"/>
</dbReference>
<gene>
    <name evidence="8" type="ORF">SAMN05660420_03118</name>
</gene>
<dbReference type="RefSeq" id="WP_092350524.1">
    <property type="nucleotide sequence ID" value="NZ_FNQN01000012.1"/>
</dbReference>
<dbReference type="GO" id="GO:0016887">
    <property type="term" value="F:ATP hydrolysis activity"/>
    <property type="evidence" value="ECO:0007669"/>
    <property type="project" value="UniProtKB-UniRule"/>
</dbReference>
<dbReference type="HAMAP" id="MF_02040">
    <property type="entry name" value="Mrp_NBP35"/>
    <property type="match status" value="1"/>
</dbReference>
<feature type="binding site" evidence="6">
    <location>
        <begin position="47"/>
        <end position="54"/>
    </location>
    <ligand>
        <name>ATP</name>
        <dbReference type="ChEBI" id="CHEBI:30616"/>
    </ligand>
</feature>
<comment type="function">
    <text evidence="6">Binds and transfers iron-sulfur (Fe-S) clusters to target apoproteins. Can hydrolyze ATP.</text>
</comment>
<proteinExistence type="inferred from homology"/>
<dbReference type="PANTHER" id="PTHR42961">
    <property type="entry name" value="IRON-SULFUR PROTEIN NUBPL"/>
    <property type="match status" value="1"/>
</dbReference>
<keyword evidence="6" id="KW-0378">Hydrolase</keyword>
<keyword evidence="9" id="KW-1185">Reference proteome</keyword>
<sequence>MSSCEGCSDGSCSINQQGNPQDEQFQMRQRLDKRMCGVKNKIVVMSGKGGVGKSTTAVNLALALVKQGKKVGLLDIDIHGPSIPKMLGLEGQHPNADEAGIYPLEAFGLKLMSIGFLLASTSEATIMRGPMKHGAIQQLLADVVWGDLDYLLLDCPPGTGDEPLSAVQLLGAGSAAVVVTTPQDVALTDVEKSISFCRELKLPVVGLVENMSGFICPHCGERSDIFKSGGAKVLAEKTSISLLAQVPFEPLVVIGGDAGKPHILEYPESATSVTLQQVASAVIAASDKE</sequence>
<feature type="compositionally biased region" description="Polar residues" evidence="7">
    <location>
        <begin position="14"/>
        <end position="23"/>
    </location>
</feature>
<evidence type="ECO:0000313" key="9">
    <source>
        <dbReference type="Proteomes" id="UP000199409"/>
    </source>
</evidence>
<dbReference type="STRING" id="37625.SAMN05660420_03118"/>
<dbReference type="InterPro" id="IPR000808">
    <property type="entry name" value="Mrp-like_CS"/>
</dbReference>
<keyword evidence="2 6" id="KW-0547">Nucleotide-binding</keyword>
<dbReference type="CDD" id="cd02037">
    <property type="entry name" value="Mrp_NBP35"/>
    <property type="match status" value="1"/>
</dbReference>
<evidence type="ECO:0000256" key="5">
    <source>
        <dbReference type="ARBA" id="ARBA00023014"/>
    </source>
</evidence>
<dbReference type="OrthoDB" id="9809679at2"/>
<dbReference type="Proteomes" id="UP000199409">
    <property type="component" value="Unassembled WGS sequence"/>
</dbReference>
<dbReference type="InterPro" id="IPR019591">
    <property type="entry name" value="Mrp/NBP35_ATP-bd"/>
</dbReference>
<keyword evidence="5 6" id="KW-0411">Iron-sulfur</keyword>
<protein>
    <recommendedName>
        <fullName evidence="6">Iron-sulfur cluster carrier protein</fullName>
    </recommendedName>
</protein>
<feature type="region of interest" description="Disordered" evidence="7">
    <location>
        <begin position="1"/>
        <end position="23"/>
    </location>
</feature>
<comment type="similarity">
    <text evidence="6">Belongs to the Mrp/NBP35 ATP-binding proteins family.</text>
</comment>
<evidence type="ECO:0000256" key="4">
    <source>
        <dbReference type="ARBA" id="ARBA00023004"/>
    </source>
</evidence>
<accession>A0A1H4DW95</accession>